<reference evidence="3 4" key="1">
    <citation type="submission" date="2015-12" db="EMBL/GenBank/DDBJ databases">
        <title>Serinicoccus chungangenesis strain CD08_5 genome sequencing and assembly.</title>
        <authorList>
            <person name="Chander A.M."/>
            <person name="Kaur G."/>
            <person name="Nair G.R."/>
            <person name="Dhawan D.K."/>
            <person name="Kochhar R.K."/>
            <person name="Mayilraj S."/>
            <person name="Bhadada S.K."/>
        </authorList>
    </citation>
    <scope>NUCLEOTIDE SEQUENCE [LARGE SCALE GENOMIC DNA]</scope>
    <source>
        <strain evidence="3 4">CD08_5</strain>
    </source>
</reference>
<feature type="compositionally biased region" description="Basic and acidic residues" evidence="1">
    <location>
        <begin position="1"/>
        <end position="11"/>
    </location>
</feature>
<keyword evidence="2" id="KW-1133">Transmembrane helix</keyword>
<sequence length="280" mass="30139">MGRGTAEDGRARGRAPLVEPETMPGGRTGPDARDARFRRWARRVAGVAVVLLWATHALLSLVGGFQMVNHSQAVEDLSSGRMTSYALVEDRPGGGSSTPGWWTQEDLEPGSVEDLRTGTTTVLYTVAGSRPRLVVPDHITPSMNSWGSWTEAEVDWIEEDLVTSGLPSTVSSVVPGRVLQAHGLLGLVLVVSMLVRVVFGAAPVHGTRWFWFWLIGLPAGLGVLAWAIWEEGGWRDHRVPAPQQRSSGGYGFAVLLLGSFVLTAGSQLMAWLLGVTVIPL</sequence>
<feature type="region of interest" description="Disordered" evidence="1">
    <location>
        <begin position="1"/>
        <end position="33"/>
    </location>
</feature>
<evidence type="ECO:0000313" key="4">
    <source>
        <dbReference type="Proteomes" id="UP000054837"/>
    </source>
</evidence>
<evidence type="ECO:0000256" key="2">
    <source>
        <dbReference type="SAM" id="Phobius"/>
    </source>
</evidence>
<dbReference type="RefSeq" id="WP_058890976.1">
    <property type="nucleotide sequence ID" value="NZ_LQBL01000027.1"/>
</dbReference>
<proteinExistence type="predicted"/>
<feature type="transmembrane region" description="Helical" evidence="2">
    <location>
        <begin position="179"/>
        <end position="199"/>
    </location>
</feature>
<keyword evidence="4" id="KW-1185">Reference proteome</keyword>
<feature type="transmembrane region" description="Helical" evidence="2">
    <location>
        <begin position="249"/>
        <end position="278"/>
    </location>
</feature>
<dbReference type="EMBL" id="LQBL01000027">
    <property type="protein sequence ID" value="KUG54244.1"/>
    <property type="molecule type" value="Genomic_DNA"/>
</dbReference>
<protein>
    <submittedName>
        <fullName evidence="3">Uncharacterized protein</fullName>
    </submittedName>
</protein>
<organism evidence="3 4">
    <name type="scientific">Serinicoccus chungangensis</name>
    <dbReference type="NCBI Taxonomy" id="767452"/>
    <lineage>
        <taxon>Bacteria</taxon>
        <taxon>Bacillati</taxon>
        <taxon>Actinomycetota</taxon>
        <taxon>Actinomycetes</taxon>
        <taxon>Micrococcales</taxon>
        <taxon>Ornithinimicrobiaceae</taxon>
        <taxon>Serinicoccus</taxon>
    </lineage>
</organism>
<dbReference type="OrthoDB" id="4775568at2"/>
<keyword evidence="2" id="KW-0812">Transmembrane</keyword>
<name>A0A0W8I6J3_9MICO</name>
<feature type="transmembrane region" description="Helical" evidence="2">
    <location>
        <begin position="211"/>
        <end position="229"/>
    </location>
</feature>
<evidence type="ECO:0000313" key="3">
    <source>
        <dbReference type="EMBL" id="KUG54244.1"/>
    </source>
</evidence>
<comment type="caution">
    <text evidence="3">The sequence shown here is derived from an EMBL/GenBank/DDBJ whole genome shotgun (WGS) entry which is preliminary data.</text>
</comment>
<keyword evidence="2" id="KW-0472">Membrane</keyword>
<feature type="transmembrane region" description="Helical" evidence="2">
    <location>
        <begin position="44"/>
        <end position="68"/>
    </location>
</feature>
<dbReference type="AlphaFoldDB" id="A0A0W8I6J3"/>
<evidence type="ECO:0000256" key="1">
    <source>
        <dbReference type="SAM" id="MobiDB-lite"/>
    </source>
</evidence>
<accession>A0A0W8I6J3</accession>
<dbReference type="Proteomes" id="UP000054837">
    <property type="component" value="Unassembled WGS sequence"/>
</dbReference>
<gene>
    <name evidence="3" type="ORF">AVL62_03120</name>
</gene>